<dbReference type="Proteomes" id="UP000324222">
    <property type="component" value="Unassembled WGS sequence"/>
</dbReference>
<dbReference type="AlphaFoldDB" id="A0A5B7DII3"/>
<proteinExistence type="predicted"/>
<dbReference type="EMBL" id="VSRR010000967">
    <property type="protein sequence ID" value="MPC21352.1"/>
    <property type="molecule type" value="Genomic_DNA"/>
</dbReference>
<organism evidence="1 2">
    <name type="scientific">Portunus trituberculatus</name>
    <name type="common">Swimming crab</name>
    <name type="synonym">Neptunus trituberculatus</name>
    <dbReference type="NCBI Taxonomy" id="210409"/>
    <lineage>
        <taxon>Eukaryota</taxon>
        <taxon>Metazoa</taxon>
        <taxon>Ecdysozoa</taxon>
        <taxon>Arthropoda</taxon>
        <taxon>Crustacea</taxon>
        <taxon>Multicrustacea</taxon>
        <taxon>Malacostraca</taxon>
        <taxon>Eumalacostraca</taxon>
        <taxon>Eucarida</taxon>
        <taxon>Decapoda</taxon>
        <taxon>Pleocyemata</taxon>
        <taxon>Brachyura</taxon>
        <taxon>Eubrachyura</taxon>
        <taxon>Portunoidea</taxon>
        <taxon>Portunidae</taxon>
        <taxon>Portuninae</taxon>
        <taxon>Portunus</taxon>
    </lineage>
</organism>
<keyword evidence="2" id="KW-1185">Reference proteome</keyword>
<name>A0A5B7DII3_PORTR</name>
<sequence>MYRHTPSRDGDKKCEKILECWGAVPSAPYLPRTEIIGLRETSLGLREQVTAEPPTAAPQ</sequence>
<comment type="caution">
    <text evidence="1">The sequence shown here is derived from an EMBL/GenBank/DDBJ whole genome shotgun (WGS) entry which is preliminary data.</text>
</comment>
<evidence type="ECO:0000313" key="1">
    <source>
        <dbReference type="EMBL" id="MPC21352.1"/>
    </source>
</evidence>
<evidence type="ECO:0000313" key="2">
    <source>
        <dbReference type="Proteomes" id="UP000324222"/>
    </source>
</evidence>
<gene>
    <name evidence="1" type="ORF">E2C01_014335</name>
</gene>
<reference evidence="1 2" key="1">
    <citation type="submission" date="2019-05" db="EMBL/GenBank/DDBJ databases">
        <title>Another draft genome of Portunus trituberculatus and its Hox gene families provides insights of decapod evolution.</title>
        <authorList>
            <person name="Jeong J.-H."/>
            <person name="Song I."/>
            <person name="Kim S."/>
            <person name="Choi T."/>
            <person name="Kim D."/>
            <person name="Ryu S."/>
            <person name="Kim W."/>
        </authorList>
    </citation>
    <scope>NUCLEOTIDE SEQUENCE [LARGE SCALE GENOMIC DNA]</scope>
    <source>
        <tissue evidence="1">Muscle</tissue>
    </source>
</reference>
<accession>A0A5B7DII3</accession>
<protein>
    <submittedName>
        <fullName evidence="1">Uncharacterized protein</fullName>
    </submittedName>
</protein>